<accession>A0A0E3RGK5</accession>
<evidence type="ECO:0000256" key="1">
    <source>
        <dbReference type="SAM" id="Coils"/>
    </source>
</evidence>
<gene>
    <name evidence="2" type="ORF">MSMAS_0047</name>
</gene>
<dbReference type="KEGG" id="mmj:MSMAS_0047"/>
<dbReference type="AlphaFoldDB" id="A0A0E3RGK5"/>
<dbReference type="PATRIC" id="fig|213585.10.peg.55"/>
<dbReference type="Proteomes" id="UP000033097">
    <property type="component" value="Chromosome"/>
</dbReference>
<feature type="coiled-coil region" evidence="1">
    <location>
        <begin position="22"/>
        <end position="49"/>
    </location>
</feature>
<dbReference type="HOGENOM" id="CLU_123165_0_0_2"/>
<sequence>MKRHRIATTISDKHWKLLKIHAEKFETQRKALEIALECLENNTEQYSELTVKQKYWLMCESIGSVCCVQKEALKILMETVNHERFKEYVTKNKPIEYEIQILLQKPLNECSLEEVVNGLMIVFRTSHMFDTIDCKDNGDYYLLILTHSLGLNNSKLNLMTCKSLFITYGADIESKTSGNIIFIKVFKDKTL</sequence>
<name>A0A0E3RGK5_METMZ</name>
<protein>
    <submittedName>
        <fullName evidence="2">Uncharacterized protein</fullName>
    </submittedName>
</protein>
<evidence type="ECO:0000313" key="2">
    <source>
        <dbReference type="EMBL" id="AKB63243.1"/>
    </source>
</evidence>
<proteinExistence type="predicted"/>
<dbReference type="RefSeq" id="WP_011033216.1">
    <property type="nucleotide sequence ID" value="NZ_CP009512.1"/>
</dbReference>
<organism evidence="2 3">
    <name type="scientific">Methanosarcina mazei S-6</name>
    <dbReference type="NCBI Taxonomy" id="213585"/>
    <lineage>
        <taxon>Archaea</taxon>
        <taxon>Methanobacteriati</taxon>
        <taxon>Methanobacteriota</taxon>
        <taxon>Stenosarchaea group</taxon>
        <taxon>Methanomicrobia</taxon>
        <taxon>Methanosarcinales</taxon>
        <taxon>Methanosarcinaceae</taxon>
        <taxon>Methanosarcina</taxon>
    </lineage>
</organism>
<keyword evidence="1" id="KW-0175">Coiled coil</keyword>
<dbReference type="GeneID" id="24837627"/>
<dbReference type="EMBL" id="CP009512">
    <property type="protein sequence ID" value="AKB63243.1"/>
    <property type="molecule type" value="Genomic_DNA"/>
</dbReference>
<reference evidence="2 3" key="1">
    <citation type="submission" date="2014-07" db="EMBL/GenBank/DDBJ databases">
        <title>Methanogenic archaea and the global carbon cycle.</title>
        <authorList>
            <person name="Henriksen J.R."/>
            <person name="Luke J."/>
            <person name="Reinhart S."/>
            <person name="Benedict M.N."/>
            <person name="Youngblut N.D."/>
            <person name="Metcalf M.E."/>
            <person name="Whitaker R.J."/>
            <person name="Metcalf W.W."/>
        </authorList>
    </citation>
    <scope>NUCLEOTIDE SEQUENCE [LARGE SCALE GENOMIC DNA]</scope>
    <source>
        <strain evidence="2 3">S-6</strain>
    </source>
</reference>
<evidence type="ECO:0000313" key="3">
    <source>
        <dbReference type="Proteomes" id="UP000033097"/>
    </source>
</evidence>